<feature type="compositionally biased region" description="Low complexity" evidence="5">
    <location>
        <begin position="471"/>
        <end position="488"/>
    </location>
</feature>
<sequence length="834" mass="94014">MALNAVCNERLQSSEHLLANIVATVGFLIDVNSFKQSVFSLWSGINHLQSRVKSALRHGAKIRHHLIFGQTSFAAFDVWLEGRLLDHSLADELERTYKDISEFYYDWAFFRDDALFFHLIDCLRVLGSRDVNRLCELELISAELVLSARSNQKMDLEERPSEVDEEGAEKEEFLPKMVNPEVIVTSDQVPVASNEVETVTITDTDEASSSSNLSIPTFSYASVSPVCSPPEFSHISGLDFENRKDPEEEDGKEEPQASSSSSSKKSAVHKIIHASPTKIQSTFPDIVPEDRRSSFLSQEKSPEVARKAPQSFLESGGFLQPPALGCFPLPRPGQSLTSFLSSLSCDSMPELDRENAHFNVSEAIISAFERLKVDRVGKKKPTRRSPDIPPDEMEDVFGTVKQSKSHARHGPLVEPDATRKFYSGKRFPRPPILYTETEESEIEFWRQQPRRPPSHLRKKSRAAKLGSDGHSASIVSTTEISSSSSSSLHSDDDLASSSFSAENVALKFLRNAKMKDEQLPLACELQWMVSEAETPQALLPLPKNWANTSESDSEYAGKSDSSHNSVRLRGTTDWAPPRPQIIFTIHPSPSSHILTETQRYRCAGCGMRVDQKYASTFRYCFYLGRYFCTGCHTGKKARLPQLILHKWDFSPYLVSNFSGSLLESLYSDPVYNVIAINPNLTKKVKLNNFRNYRIQLGLLNEYLKNCKTAESLYIEYRKFPTYYTVDVDLCSLEDLINVRFSTGSPMILKDFISQATHHVLNCELCRNLGFVCEICSRNDVIFPFQINRVSRCAKCYSCYHLKCFNANISPDCPKCLRVNKRRDTLEISPASIAV</sequence>
<dbReference type="GO" id="GO:1901981">
    <property type="term" value="F:phosphatidylinositol phosphate binding"/>
    <property type="evidence" value="ECO:0007669"/>
    <property type="project" value="TreeGrafter"/>
</dbReference>
<evidence type="ECO:0000256" key="3">
    <source>
        <dbReference type="ARBA" id="ARBA00022753"/>
    </source>
</evidence>
<dbReference type="PANTHER" id="PTHR45971">
    <property type="entry name" value="PHOX (PX) DOMAIN-CONTAINING PROTEIN"/>
    <property type="match status" value="1"/>
</dbReference>
<evidence type="ECO:0000313" key="7">
    <source>
        <dbReference type="EMBL" id="OXA46551.1"/>
    </source>
</evidence>
<keyword evidence="3" id="KW-0967">Endosome</keyword>
<accession>A0A226DPK4</accession>
<feature type="compositionally biased region" description="Basic residues" evidence="5">
    <location>
        <begin position="448"/>
        <end position="462"/>
    </location>
</feature>
<feature type="region of interest" description="Disordered" evidence="5">
    <location>
        <begin position="234"/>
        <end position="271"/>
    </location>
</feature>
<gene>
    <name evidence="7" type="ORF">Fcan01_18584</name>
</gene>
<feature type="region of interest" description="Disordered" evidence="5">
    <location>
        <begin position="402"/>
        <end position="424"/>
    </location>
</feature>
<dbReference type="GO" id="GO:0005770">
    <property type="term" value="C:late endosome"/>
    <property type="evidence" value="ECO:0007669"/>
    <property type="project" value="UniProtKB-SubCell"/>
</dbReference>
<dbReference type="PANTHER" id="PTHR45971:SF1">
    <property type="entry name" value="RUBICON, ISOFORM A"/>
    <property type="match status" value="1"/>
</dbReference>
<dbReference type="PROSITE" id="PS50826">
    <property type="entry name" value="RUN"/>
    <property type="match status" value="1"/>
</dbReference>
<proteinExistence type="predicted"/>
<reference evidence="7 8" key="1">
    <citation type="submission" date="2015-12" db="EMBL/GenBank/DDBJ databases">
        <title>The genome of Folsomia candida.</title>
        <authorList>
            <person name="Faddeeva A."/>
            <person name="Derks M.F."/>
            <person name="Anvar Y."/>
            <person name="Smit S."/>
            <person name="Van Straalen N."/>
            <person name="Roelofs D."/>
        </authorList>
    </citation>
    <scope>NUCLEOTIDE SEQUENCE [LARGE SCALE GENOMIC DNA]</scope>
    <source>
        <strain evidence="7 8">VU population</strain>
        <tissue evidence="7">Whole body</tissue>
    </source>
</reference>
<comment type="caution">
    <text evidence="7">The sequence shown here is derived from an EMBL/GenBank/DDBJ whole genome shotgun (WGS) entry which is preliminary data.</text>
</comment>
<keyword evidence="2" id="KW-0597">Phosphoprotein</keyword>
<dbReference type="InterPro" id="IPR037213">
    <property type="entry name" value="Run_dom_sf"/>
</dbReference>
<keyword evidence="8" id="KW-1185">Reference proteome</keyword>
<dbReference type="Pfam" id="PF21054">
    <property type="entry name" value="RUBC_PIKBD"/>
    <property type="match status" value="1"/>
</dbReference>
<dbReference type="InterPro" id="IPR048569">
    <property type="entry name" value="RUBC_PIKBD"/>
</dbReference>
<dbReference type="GO" id="GO:0006914">
    <property type="term" value="P:autophagy"/>
    <property type="evidence" value="ECO:0007669"/>
    <property type="project" value="UniProtKB-KW"/>
</dbReference>
<dbReference type="SMART" id="SM01175">
    <property type="entry name" value="DUF4206"/>
    <property type="match status" value="1"/>
</dbReference>
<evidence type="ECO:0000256" key="4">
    <source>
        <dbReference type="ARBA" id="ARBA00023006"/>
    </source>
</evidence>
<dbReference type="EMBL" id="LNIX01000015">
    <property type="protein sequence ID" value="OXA46551.1"/>
    <property type="molecule type" value="Genomic_DNA"/>
</dbReference>
<organism evidence="7 8">
    <name type="scientific">Folsomia candida</name>
    <name type="common">Springtail</name>
    <dbReference type="NCBI Taxonomy" id="158441"/>
    <lineage>
        <taxon>Eukaryota</taxon>
        <taxon>Metazoa</taxon>
        <taxon>Ecdysozoa</taxon>
        <taxon>Arthropoda</taxon>
        <taxon>Hexapoda</taxon>
        <taxon>Collembola</taxon>
        <taxon>Entomobryomorpha</taxon>
        <taxon>Isotomoidea</taxon>
        <taxon>Isotomidae</taxon>
        <taxon>Proisotominae</taxon>
        <taxon>Folsomia</taxon>
    </lineage>
</organism>
<protein>
    <submittedName>
        <fullName evidence="7">Run domain Beclin-1 interacting and cysteine-rich containing protein</fullName>
    </submittedName>
</protein>
<keyword evidence="4" id="KW-0072">Autophagy</keyword>
<dbReference type="OMA" id="GCHTGKK"/>
<dbReference type="InterPro" id="IPR052428">
    <property type="entry name" value="Autophagy_HostDef_Reg"/>
</dbReference>
<dbReference type="SUPFAM" id="SSF140741">
    <property type="entry name" value="RUN domain-like"/>
    <property type="match status" value="1"/>
</dbReference>
<dbReference type="OrthoDB" id="10067503at2759"/>
<dbReference type="Pfam" id="PF13901">
    <property type="entry name" value="RH_dom"/>
    <property type="match status" value="1"/>
</dbReference>
<evidence type="ECO:0000313" key="8">
    <source>
        <dbReference type="Proteomes" id="UP000198287"/>
    </source>
</evidence>
<feature type="region of interest" description="Disordered" evidence="5">
    <location>
        <begin position="444"/>
        <end position="494"/>
    </location>
</feature>
<dbReference type="InterPro" id="IPR025258">
    <property type="entry name" value="RH_dom"/>
</dbReference>
<dbReference type="STRING" id="158441.A0A226DPK4"/>
<feature type="region of interest" description="Disordered" evidence="5">
    <location>
        <begin position="549"/>
        <end position="570"/>
    </location>
</feature>
<evidence type="ECO:0000256" key="1">
    <source>
        <dbReference type="ARBA" id="ARBA00004603"/>
    </source>
</evidence>
<dbReference type="InterPro" id="IPR004012">
    <property type="entry name" value="Run_dom"/>
</dbReference>
<evidence type="ECO:0000256" key="5">
    <source>
        <dbReference type="SAM" id="MobiDB-lite"/>
    </source>
</evidence>
<dbReference type="AlphaFoldDB" id="A0A226DPK4"/>
<name>A0A226DPK4_FOLCA</name>
<feature type="domain" description="RUN" evidence="6">
    <location>
        <begin position="1"/>
        <end position="138"/>
    </location>
</feature>
<dbReference type="Proteomes" id="UP000198287">
    <property type="component" value="Unassembled WGS sequence"/>
</dbReference>
<evidence type="ECO:0000256" key="2">
    <source>
        <dbReference type="ARBA" id="ARBA00022553"/>
    </source>
</evidence>
<comment type="subcellular location">
    <subcellularLocation>
        <location evidence="1">Late endosome</location>
    </subcellularLocation>
</comment>
<evidence type="ECO:0000259" key="6">
    <source>
        <dbReference type="PROSITE" id="PS50826"/>
    </source>
</evidence>